<dbReference type="PANTHER" id="PTHR30514">
    <property type="entry name" value="GLUCOKINASE"/>
    <property type="match status" value="1"/>
</dbReference>
<dbReference type="GO" id="GO:0003677">
    <property type="term" value="F:DNA binding"/>
    <property type="evidence" value="ECO:0007669"/>
    <property type="project" value="InterPro"/>
</dbReference>
<organism evidence="2 3">
    <name type="scientific">Spiroplasma cantharicola</name>
    <dbReference type="NCBI Taxonomy" id="362837"/>
    <lineage>
        <taxon>Bacteria</taxon>
        <taxon>Bacillati</taxon>
        <taxon>Mycoplasmatota</taxon>
        <taxon>Mollicutes</taxon>
        <taxon>Entomoplasmatales</taxon>
        <taxon>Spiroplasmataceae</taxon>
        <taxon>Spiroplasma</taxon>
    </lineage>
</organism>
<dbReference type="Proteomes" id="UP000063919">
    <property type="component" value="Chromosome"/>
</dbReference>
<dbReference type="PATRIC" id="fig|362837.3.peg.585"/>
<dbReference type="OrthoDB" id="388934at2"/>
<dbReference type="STRING" id="362837.SCANT_v1c05720"/>
<protein>
    <recommendedName>
        <fullName evidence="1">HTH rpiR-type domain-containing protein</fullName>
    </recommendedName>
</protein>
<dbReference type="Pfam" id="PF01418">
    <property type="entry name" value="HTH_6"/>
    <property type="match status" value="1"/>
</dbReference>
<feature type="domain" description="HTH rpiR-type" evidence="1">
    <location>
        <begin position="2"/>
        <end position="78"/>
    </location>
</feature>
<dbReference type="GO" id="GO:0003700">
    <property type="term" value="F:DNA-binding transcription factor activity"/>
    <property type="evidence" value="ECO:0007669"/>
    <property type="project" value="InterPro"/>
</dbReference>
<evidence type="ECO:0000313" key="3">
    <source>
        <dbReference type="Proteomes" id="UP000063919"/>
    </source>
</evidence>
<dbReference type="EMBL" id="CP012622">
    <property type="protein sequence ID" value="ALD66478.1"/>
    <property type="molecule type" value="Genomic_DNA"/>
</dbReference>
<dbReference type="PROSITE" id="PS51071">
    <property type="entry name" value="HTH_RPIR"/>
    <property type="match status" value="1"/>
</dbReference>
<gene>
    <name evidence="2" type="ORF">SCANT_v1c05720</name>
</gene>
<dbReference type="InterPro" id="IPR047640">
    <property type="entry name" value="RpiR-like"/>
</dbReference>
<dbReference type="InterPro" id="IPR000281">
    <property type="entry name" value="HTH_RpiR"/>
</dbReference>
<accession>A0A0M3SJB8</accession>
<evidence type="ECO:0000313" key="2">
    <source>
        <dbReference type="EMBL" id="ALD66478.1"/>
    </source>
</evidence>
<reference evidence="2 3" key="1">
    <citation type="journal article" date="2015" name="Genome Announc.">
        <title>Complete Genome Sequence of Spiroplasma cantharicola CC-1T (DSM 21588), a Bacterium Isolated from Soldier Beetle (Cantharis carolinus).</title>
        <authorList>
            <person name="Lo W.S."/>
            <person name="Liu P.Y."/>
            <person name="Kuo C.H."/>
        </authorList>
    </citation>
    <scope>NUCLEOTIDE SEQUENCE [LARGE SCALE GENOMIC DNA]</scope>
    <source>
        <strain evidence="2 3">CC-1</strain>
    </source>
</reference>
<dbReference type="GO" id="GO:0097367">
    <property type="term" value="F:carbohydrate derivative binding"/>
    <property type="evidence" value="ECO:0007669"/>
    <property type="project" value="InterPro"/>
</dbReference>
<proteinExistence type="predicted"/>
<dbReference type="Gene3D" id="1.10.10.10">
    <property type="entry name" value="Winged helix-like DNA-binding domain superfamily/Winged helix DNA-binding domain"/>
    <property type="match status" value="1"/>
</dbReference>
<sequence length="245" mass="28650">MTVINKLIKLSDSVEETNFKAIAKKIIDNFAKGEFKNQEDLAKQCYVSLSTITKFSQKIGCAGYRELIFILKNEYDHYGWTENVNKVSSLERFDSIQKWIIENSLFIEKITQAIKEVKIINLYPSNQIRHASAYIIELFDNLNKIVRVISSEYIKNTVKNDENELEILIICSSNNNSIIKTYEDETNEKNKKFLITTASQDIQLDVDFTDKILINYQFDKSKSIYRNIALEMLFLHIFEHIKNTF</sequence>
<name>A0A0M3SJB8_9MOLU</name>
<dbReference type="InterPro" id="IPR009057">
    <property type="entry name" value="Homeodomain-like_sf"/>
</dbReference>
<dbReference type="RefSeq" id="WP_158500863.1">
    <property type="nucleotide sequence ID" value="NZ_CP012622.1"/>
</dbReference>
<dbReference type="InterPro" id="IPR036388">
    <property type="entry name" value="WH-like_DNA-bd_sf"/>
</dbReference>
<evidence type="ECO:0000259" key="1">
    <source>
        <dbReference type="PROSITE" id="PS51071"/>
    </source>
</evidence>
<keyword evidence="3" id="KW-1185">Reference proteome</keyword>
<dbReference type="KEGG" id="scj:SCANT_v1c05720"/>
<dbReference type="PANTHER" id="PTHR30514:SF1">
    <property type="entry name" value="HTH-TYPE TRANSCRIPTIONAL REGULATOR HEXR-RELATED"/>
    <property type="match status" value="1"/>
</dbReference>
<dbReference type="SUPFAM" id="SSF46689">
    <property type="entry name" value="Homeodomain-like"/>
    <property type="match status" value="1"/>
</dbReference>
<dbReference type="AlphaFoldDB" id="A0A0M3SJB8"/>